<dbReference type="Pfam" id="PF00939">
    <property type="entry name" value="Na_sulph_symp"/>
    <property type="match status" value="1"/>
</dbReference>
<feature type="transmembrane region" description="Helical" evidence="6">
    <location>
        <begin position="404"/>
        <end position="423"/>
    </location>
</feature>
<keyword evidence="5 6" id="KW-0472">Membrane</keyword>
<dbReference type="NCBIfam" id="TIGR00785">
    <property type="entry name" value="dass"/>
    <property type="match status" value="1"/>
</dbReference>
<keyword evidence="3 6" id="KW-0812">Transmembrane</keyword>
<reference evidence="7" key="1">
    <citation type="submission" date="2018-06" db="EMBL/GenBank/DDBJ databases">
        <authorList>
            <person name="Zhirakovskaya E."/>
        </authorList>
    </citation>
    <scope>NUCLEOTIDE SEQUENCE</scope>
</reference>
<dbReference type="PROSITE" id="PS01271">
    <property type="entry name" value="NA_SULFATE"/>
    <property type="match status" value="1"/>
</dbReference>
<feature type="transmembrane region" description="Helical" evidence="6">
    <location>
        <begin position="81"/>
        <end position="99"/>
    </location>
</feature>
<evidence type="ECO:0000313" key="7">
    <source>
        <dbReference type="EMBL" id="VAX29150.1"/>
    </source>
</evidence>
<organism evidence="7">
    <name type="scientific">hydrothermal vent metagenome</name>
    <dbReference type="NCBI Taxonomy" id="652676"/>
    <lineage>
        <taxon>unclassified sequences</taxon>
        <taxon>metagenomes</taxon>
        <taxon>ecological metagenomes</taxon>
    </lineage>
</organism>
<sequence length="485" mass="52694">MPIQDKIKPTALVLGPLLAFLIPLFVTIADHPKASFMLGIALWMALWWMTECVPLAVTALIPLIVFPLTGIASAKVTAPRYMTSTIFLFMGGFLIAQAMERTGLHRRIALSILSRWHTSLLQIVAGFSCATAFLSMWISNTATTMLMLTISMAVISRLEGKLSPKDLKIFASTLLLCVAYSANIGGMGTPVGSPPNLIFMETMRTLVPDRTPSFLQWMMIGVPMVILGLAVLYFFMGRTLRCLHYSGSNLGTIKDEVSDLGQMSRQEYYVGAVLCMTALAWMTRQGIHGERFTIPGWSSLLPYPGVDDGTVAMFAAFLLFVIPIKDKKPLLDKEAFTRLPWRILLLFGGGFAMAMGMQGSGLSAVIGNQMAFLGDVGPFFMLLSIALIMTFLTEITSNTATTQVILPILAAVAIGSGHDMTLLLVTATLSASCAFMLPVATPPNAIVFASDRIAIQTMMRAGIRLNFVMAFVIVLLVLAIRTLLP</sequence>
<dbReference type="AlphaFoldDB" id="A0A3B1D2E0"/>
<dbReference type="GO" id="GO:0015141">
    <property type="term" value="F:succinate transmembrane transporter activity"/>
    <property type="evidence" value="ECO:0007669"/>
    <property type="project" value="UniProtKB-ARBA"/>
</dbReference>
<feature type="transmembrane region" description="Helical" evidence="6">
    <location>
        <begin position="343"/>
        <end position="366"/>
    </location>
</feature>
<keyword evidence="4 6" id="KW-1133">Transmembrane helix</keyword>
<evidence type="ECO:0000256" key="5">
    <source>
        <dbReference type="ARBA" id="ARBA00023136"/>
    </source>
</evidence>
<dbReference type="InterPro" id="IPR001898">
    <property type="entry name" value="SLC13A/DASS"/>
</dbReference>
<dbReference type="PANTHER" id="PTHR10283:SF82">
    <property type="entry name" value="SOLUTE CARRIER FAMILY 13 MEMBER 2"/>
    <property type="match status" value="1"/>
</dbReference>
<evidence type="ECO:0000256" key="3">
    <source>
        <dbReference type="ARBA" id="ARBA00022692"/>
    </source>
</evidence>
<evidence type="ECO:0000256" key="4">
    <source>
        <dbReference type="ARBA" id="ARBA00022989"/>
    </source>
</evidence>
<feature type="transmembrane region" description="Helical" evidence="6">
    <location>
        <begin position="45"/>
        <end position="69"/>
    </location>
</feature>
<dbReference type="PANTHER" id="PTHR10283">
    <property type="entry name" value="SOLUTE CARRIER FAMILY 13 MEMBER"/>
    <property type="match status" value="1"/>
</dbReference>
<feature type="transmembrane region" description="Helical" evidence="6">
    <location>
        <begin position="372"/>
        <end position="392"/>
    </location>
</feature>
<evidence type="ECO:0000256" key="1">
    <source>
        <dbReference type="ARBA" id="ARBA00004141"/>
    </source>
</evidence>
<dbReference type="GO" id="GO:0005886">
    <property type="term" value="C:plasma membrane"/>
    <property type="evidence" value="ECO:0007669"/>
    <property type="project" value="TreeGrafter"/>
</dbReference>
<feature type="transmembrane region" description="Helical" evidence="6">
    <location>
        <begin position="429"/>
        <end position="449"/>
    </location>
</feature>
<feature type="transmembrane region" description="Helical" evidence="6">
    <location>
        <begin position="214"/>
        <end position="235"/>
    </location>
</feature>
<proteinExistence type="predicted"/>
<feature type="transmembrane region" description="Helical" evidence="6">
    <location>
        <begin position="461"/>
        <end position="484"/>
    </location>
</feature>
<feature type="transmembrane region" description="Helical" evidence="6">
    <location>
        <begin position="303"/>
        <end position="322"/>
    </location>
</feature>
<gene>
    <name evidence="7" type="ORF">MNBD_NITROSPIRAE01-1251</name>
</gene>
<evidence type="ECO:0000256" key="2">
    <source>
        <dbReference type="ARBA" id="ARBA00022448"/>
    </source>
</evidence>
<keyword evidence="2" id="KW-0813">Transport</keyword>
<feature type="transmembrane region" description="Helical" evidence="6">
    <location>
        <begin position="119"/>
        <end position="148"/>
    </location>
</feature>
<dbReference type="EMBL" id="UOGF01000048">
    <property type="protein sequence ID" value="VAX29150.1"/>
    <property type="molecule type" value="Genomic_DNA"/>
</dbReference>
<dbReference type="CDD" id="cd01115">
    <property type="entry name" value="SLC13_permease"/>
    <property type="match status" value="1"/>
</dbReference>
<feature type="transmembrane region" description="Helical" evidence="6">
    <location>
        <begin position="169"/>
        <end position="194"/>
    </location>
</feature>
<accession>A0A3B1D2E0</accession>
<dbReference type="InterPro" id="IPR031312">
    <property type="entry name" value="Na/sul_symport_CS"/>
</dbReference>
<evidence type="ECO:0000256" key="6">
    <source>
        <dbReference type="SAM" id="Phobius"/>
    </source>
</evidence>
<comment type="subcellular location">
    <subcellularLocation>
        <location evidence="1">Membrane</location>
        <topology evidence="1">Multi-pass membrane protein</topology>
    </subcellularLocation>
</comment>
<name>A0A3B1D2E0_9ZZZZ</name>
<protein>
    <submittedName>
        <fullName evidence="7">Sodium-dependent anion transporter family</fullName>
    </submittedName>
</protein>
<feature type="transmembrane region" description="Helical" evidence="6">
    <location>
        <begin position="268"/>
        <end position="283"/>
    </location>
</feature>